<dbReference type="AlphaFoldDB" id="A0A8H3UZ62"/>
<evidence type="ECO:0000313" key="2">
    <source>
        <dbReference type="EMBL" id="KAE9978111.1"/>
    </source>
</evidence>
<feature type="region of interest" description="Disordered" evidence="1">
    <location>
        <begin position="53"/>
        <end position="91"/>
    </location>
</feature>
<feature type="region of interest" description="Disordered" evidence="1">
    <location>
        <begin position="717"/>
        <end position="747"/>
    </location>
</feature>
<feature type="region of interest" description="Disordered" evidence="1">
    <location>
        <begin position="167"/>
        <end position="206"/>
    </location>
</feature>
<evidence type="ECO:0000256" key="1">
    <source>
        <dbReference type="SAM" id="MobiDB-lite"/>
    </source>
</evidence>
<organism evidence="2 3">
    <name type="scientific">Venturia inaequalis</name>
    <name type="common">Apple scab fungus</name>
    <dbReference type="NCBI Taxonomy" id="5025"/>
    <lineage>
        <taxon>Eukaryota</taxon>
        <taxon>Fungi</taxon>
        <taxon>Dikarya</taxon>
        <taxon>Ascomycota</taxon>
        <taxon>Pezizomycotina</taxon>
        <taxon>Dothideomycetes</taxon>
        <taxon>Pleosporomycetidae</taxon>
        <taxon>Venturiales</taxon>
        <taxon>Venturiaceae</taxon>
        <taxon>Venturia</taxon>
    </lineage>
</organism>
<feature type="region of interest" description="Disordered" evidence="1">
    <location>
        <begin position="456"/>
        <end position="480"/>
    </location>
</feature>
<gene>
    <name evidence="2" type="ORF">EG327_007519</name>
</gene>
<feature type="region of interest" description="Disordered" evidence="1">
    <location>
        <begin position="1"/>
        <end position="35"/>
    </location>
</feature>
<feature type="region of interest" description="Disordered" evidence="1">
    <location>
        <begin position="764"/>
        <end position="784"/>
    </location>
</feature>
<dbReference type="InterPro" id="IPR024420">
    <property type="entry name" value="TRAPP_III_complex_Trs85"/>
</dbReference>
<comment type="caution">
    <text evidence="2">The sequence shown here is derived from an EMBL/GenBank/DDBJ whole genome shotgun (WGS) entry which is preliminary data.</text>
</comment>
<dbReference type="PANTHER" id="PTHR12975:SF6">
    <property type="entry name" value="TRAFFICKING PROTEIN PARTICLE COMPLEX SUBUNIT 8"/>
    <property type="match status" value="1"/>
</dbReference>
<feature type="compositionally biased region" description="Low complexity" evidence="1">
    <location>
        <begin position="460"/>
        <end position="476"/>
    </location>
</feature>
<dbReference type="Proteomes" id="UP000490939">
    <property type="component" value="Unassembled WGS sequence"/>
</dbReference>
<dbReference type="Pfam" id="PF12739">
    <property type="entry name" value="TRAPPC-Trs85"/>
    <property type="match status" value="1"/>
</dbReference>
<protein>
    <submittedName>
        <fullName evidence="2">Uncharacterized protein</fullName>
    </submittedName>
</protein>
<proteinExistence type="predicted"/>
<dbReference type="GO" id="GO:1990072">
    <property type="term" value="C:TRAPPIII protein complex"/>
    <property type="evidence" value="ECO:0007669"/>
    <property type="project" value="TreeGrafter"/>
</dbReference>
<dbReference type="EMBL" id="WNWR01000452">
    <property type="protein sequence ID" value="KAE9978111.1"/>
    <property type="molecule type" value="Genomic_DNA"/>
</dbReference>
<keyword evidence="3" id="KW-1185">Reference proteome</keyword>
<name>A0A8H3UZ62_VENIN</name>
<reference evidence="2 3" key="1">
    <citation type="submission" date="2019-07" db="EMBL/GenBank/DDBJ databases">
        <title>Venturia inaequalis Genome Resource.</title>
        <authorList>
            <person name="Lichtner F.J."/>
        </authorList>
    </citation>
    <scope>NUCLEOTIDE SEQUENCE [LARGE SCALE GENOMIC DNA]</scope>
    <source>
        <strain evidence="2 3">DMI_063113</strain>
    </source>
</reference>
<sequence>MNPPQDSKAPSYPESERSIVLPRQRAASPAASISSLPYRANPSLSTLFASTSLPASGRSSGTATPTTALAGSVFSPASPNGGITPLAGTQGRPDEPRNLILRSFVPHVGVVASADTEEILREKGFHGGFLELIRPFGELVHGKVTIRNSVGASTSWDDFGIRFMGLKDALGTPRPPMQRKSTDTRPDTPSSKLSGSTARSSSVIPRVGGDVAQVEEAVDRHLSFAELQGPSGGSTDYLNHKEHDTASKLPGATSPFYSLYMRRLLSGFPMSTHETFSHPVACVIAISSRNPSPIDELRRLYTSTNTGDDRLPMWVNNEFLRYYVLVHDEDHDDISKSTALYEQMKRHFGLHCHLLRLRSAQCVPSDDDSVRLPISEWLPAAEELSEISRREAADDLEDPTSTIFESDVVSVRTFVRELVAQSIIPSMERNCAQWNEQVATRRRGISGRLMSLSKRWTPFGTSSRNSSSPTSSGSSNYDSLQGFYRPDTPEAIMRKLADYAFMLRDFKLAQSTYDLLRGDFDNDKAWKYYAGANEMAAVSTLLSTQAMTSKVRVETVDRMLEAATHSYIHRSMTPYYALRSLIMGLELLKLRGSSAADDAARWGSRTLEAGLVGPIGTALLTERIGVCYSSKQGIGSMSWGSRRRKSAFWAVLAAEAFVNLGKSNQAEKCLEEVWTLYGLKGDSKGAQTKLEFDGMRGLLDELREKIVSARLVAQGYRGEDGSDDNSTVGEKSILVEEESETLDEGRPHRRSLIGAQMALDPLGVLSTPLSSSKENIEDEEEGFR</sequence>
<feature type="compositionally biased region" description="Low complexity" evidence="1">
    <location>
        <begin position="26"/>
        <end position="35"/>
    </location>
</feature>
<accession>A0A8H3UZ62</accession>
<dbReference type="PANTHER" id="PTHR12975">
    <property type="entry name" value="TRANSPORT PROTEIN TRAPP"/>
    <property type="match status" value="1"/>
</dbReference>
<feature type="compositionally biased region" description="Polar residues" evidence="1">
    <location>
        <begin position="187"/>
        <end position="203"/>
    </location>
</feature>
<evidence type="ECO:0000313" key="3">
    <source>
        <dbReference type="Proteomes" id="UP000490939"/>
    </source>
</evidence>
<feature type="compositionally biased region" description="Polar residues" evidence="1">
    <location>
        <begin position="53"/>
        <end position="69"/>
    </location>
</feature>